<comment type="similarity">
    <text evidence="2">Belongs to the DoxX family.</text>
</comment>
<evidence type="ECO:0000256" key="4">
    <source>
        <dbReference type="ARBA" id="ARBA00022692"/>
    </source>
</evidence>
<organism evidence="8 9">
    <name type="scientific">Janthinobacterium psychrotolerans</name>
    <dbReference type="NCBI Taxonomy" id="1747903"/>
    <lineage>
        <taxon>Bacteria</taxon>
        <taxon>Pseudomonadati</taxon>
        <taxon>Pseudomonadota</taxon>
        <taxon>Betaproteobacteria</taxon>
        <taxon>Burkholderiales</taxon>
        <taxon>Oxalobacteraceae</taxon>
        <taxon>Janthinobacterium</taxon>
    </lineage>
</organism>
<name>A0A1A7C4W9_9BURK</name>
<comment type="subcellular location">
    <subcellularLocation>
        <location evidence="1">Cell membrane</location>
        <topology evidence="1">Multi-pass membrane protein</topology>
    </subcellularLocation>
</comment>
<keyword evidence="4 7" id="KW-0812">Transmembrane</keyword>
<evidence type="ECO:0000256" key="2">
    <source>
        <dbReference type="ARBA" id="ARBA00006679"/>
    </source>
</evidence>
<dbReference type="OrthoDB" id="9813193at2"/>
<feature type="transmembrane region" description="Helical" evidence="7">
    <location>
        <begin position="59"/>
        <end position="78"/>
    </location>
</feature>
<dbReference type="AlphaFoldDB" id="A0A1A7C4W9"/>
<dbReference type="InterPro" id="IPR032808">
    <property type="entry name" value="DoxX"/>
</dbReference>
<evidence type="ECO:0000313" key="9">
    <source>
        <dbReference type="Proteomes" id="UP000092713"/>
    </source>
</evidence>
<dbReference type="STRING" id="1747903.ASR47_101227"/>
<sequence>MKPSHWLSTLIGPFTPDAGLLFARVTGALLVLHVHGLPKLLHFSDELAHIDDPLHMGRALTLYCALFAELVCPVLVAVGLLTRLAALPFLFLLLVSMFLVHPDWSIADGQFGWLLIIVFGTIAVSGAGKYSVDAHWRS</sequence>
<keyword evidence="5 7" id="KW-1133">Transmembrane helix</keyword>
<dbReference type="Pfam" id="PF07681">
    <property type="entry name" value="DoxX"/>
    <property type="match status" value="1"/>
</dbReference>
<dbReference type="RefSeq" id="WP_065307458.1">
    <property type="nucleotide sequence ID" value="NZ_LOCQ01000051.1"/>
</dbReference>
<dbReference type="PATRIC" id="fig|1747903.4.peg.3420"/>
<keyword evidence="3" id="KW-1003">Cell membrane</keyword>
<protein>
    <submittedName>
        <fullName evidence="8">Putative oxidoreductase</fullName>
    </submittedName>
</protein>
<feature type="transmembrane region" description="Helical" evidence="7">
    <location>
        <begin position="20"/>
        <end position="38"/>
    </location>
</feature>
<accession>A0A1A7C4W9</accession>
<dbReference type="GO" id="GO:0005886">
    <property type="term" value="C:plasma membrane"/>
    <property type="evidence" value="ECO:0007669"/>
    <property type="project" value="UniProtKB-SubCell"/>
</dbReference>
<feature type="transmembrane region" description="Helical" evidence="7">
    <location>
        <begin position="112"/>
        <end position="132"/>
    </location>
</feature>
<evidence type="ECO:0000256" key="7">
    <source>
        <dbReference type="SAM" id="Phobius"/>
    </source>
</evidence>
<evidence type="ECO:0000256" key="1">
    <source>
        <dbReference type="ARBA" id="ARBA00004651"/>
    </source>
</evidence>
<keyword evidence="6 7" id="KW-0472">Membrane</keyword>
<gene>
    <name evidence="8" type="ORF">ASR47_101227</name>
</gene>
<dbReference type="InterPro" id="IPR051907">
    <property type="entry name" value="DoxX-like_oxidoreductase"/>
</dbReference>
<evidence type="ECO:0000256" key="3">
    <source>
        <dbReference type="ARBA" id="ARBA00022475"/>
    </source>
</evidence>
<reference evidence="8 9" key="1">
    <citation type="submission" date="2016-04" db="EMBL/GenBank/DDBJ databases">
        <title>Draft genome sequence of Janthinobacterium psychrotolerans sp. nov., isolated from freshwater sediments in Denmark.</title>
        <authorList>
            <person name="Gong X."/>
            <person name="Skrivergaard S."/>
            <person name="Korsgaard B.S."/>
            <person name="Schreiber L."/>
            <person name="Marshall I.P."/>
            <person name="Finster K."/>
            <person name="Schramm A."/>
        </authorList>
    </citation>
    <scope>NUCLEOTIDE SEQUENCE [LARGE SCALE GENOMIC DNA]</scope>
    <source>
        <strain evidence="8 9">S3-2</strain>
    </source>
</reference>
<comment type="caution">
    <text evidence="8">The sequence shown here is derived from an EMBL/GenBank/DDBJ whole genome shotgun (WGS) entry which is preliminary data.</text>
</comment>
<evidence type="ECO:0000313" key="8">
    <source>
        <dbReference type="EMBL" id="OBV39805.1"/>
    </source>
</evidence>
<dbReference type="EMBL" id="LOCQ01000051">
    <property type="protein sequence ID" value="OBV39805.1"/>
    <property type="molecule type" value="Genomic_DNA"/>
</dbReference>
<dbReference type="Proteomes" id="UP000092713">
    <property type="component" value="Unassembled WGS sequence"/>
</dbReference>
<evidence type="ECO:0000256" key="6">
    <source>
        <dbReference type="ARBA" id="ARBA00023136"/>
    </source>
</evidence>
<proteinExistence type="inferred from homology"/>
<dbReference type="PANTHER" id="PTHR33452">
    <property type="entry name" value="OXIDOREDUCTASE CATD-RELATED"/>
    <property type="match status" value="1"/>
</dbReference>
<evidence type="ECO:0000256" key="5">
    <source>
        <dbReference type="ARBA" id="ARBA00022989"/>
    </source>
</evidence>
<dbReference type="PANTHER" id="PTHR33452:SF1">
    <property type="entry name" value="INNER MEMBRANE PROTEIN YPHA-RELATED"/>
    <property type="match status" value="1"/>
</dbReference>
<keyword evidence="9" id="KW-1185">Reference proteome</keyword>
<feature type="transmembrane region" description="Helical" evidence="7">
    <location>
        <begin position="84"/>
        <end position="100"/>
    </location>
</feature>